<gene>
    <name evidence="1" type="ORF">MLD38_028036</name>
</gene>
<evidence type="ECO:0000313" key="1">
    <source>
        <dbReference type="EMBL" id="KAI4329676.1"/>
    </source>
</evidence>
<sequence>MEPTAALNFKWTNTKCKRIYISFSLFFEEAKSCCRKTFCRLDTSTQDNLAACGDESLLGTQLTILATFSGCALINSCNFSLIYCGYVSNSIGSGQQLLSVYAIGIYHQLKV</sequence>
<accession>A0ACB9N0C4</accession>
<organism evidence="1 2">
    <name type="scientific">Melastoma candidum</name>
    <dbReference type="NCBI Taxonomy" id="119954"/>
    <lineage>
        <taxon>Eukaryota</taxon>
        <taxon>Viridiplantae</taxon>
        <taxon>Streptophyta</taxon>
        <taxon>Embryophyta</taxon>
        <taxon>Tracheophyta</taxon>
        <taxon>Spermatophyta</taxon>
        <taxon>Magnoliopsida</taxon>
        <taxon>eudicotyledons</taxon>
        <taxon>Gunneridae</taxon>
        <taxon>Pentapetalae</taxon>
        <taxon>rosids</taxon>
        <taxon>malvids</taxon>
        <taxon>Myrtales</taxon>
        <taxon>Melastomataceae</taxon>
        <taxon>Melastomatoideae</taxon>
        <taxon>Melastomateae</taxon>
        <taxon>Melastoma</taxon>
    </lineage>
</organism>
<proteinExistence type="predicted"/>
<reference evidence="2" key="1">
    <citation type="journal article" date="2023" name="Front. Plant Sci.">
        <title>Chromosomal-level genome assembly of Melastoma candidum provides insights into trichome evolution.</title>
        <authorList>
            <person name="Zhong Y."/>
            <person name="Wu W."/>
            <person name="Sun C."/>
            <person name="Zou P."/>
            <person name="Liu Y."/>
            <person name="Dai S."/>
            <person name="Zhou R."/>
        </authorList>
    </citation>
    <scope>NUCLEOTIDE SEQUENCE [LARGE SCALE GENOMIC DNA]</scope>
</reference>
<evidence type="ECO:0000313" key="2">
    <source>
        <dbReference type="Proteomes" id="UP001057402"/>
    </source>
</evidence>
<comment type="caution">
    <text evidence="1">The sequence shown here is derived from an EMBL/GenBank/DDBJ whole genome shotgun (WGS) entry which is preliminary data.</text>
</comment>
<protein>
    <submittedName>
        <fullName evidence="1">Uncharacterized protein</fullName>
    </submittedName>
</protein>
<keyword evidence="2" id="KW-1185">Reference proteome</keyword>
<dbReference type="EMBL" id="CM042887">
    <property type="protein sequence ID" value="KAI4329676.1"/>
    <property type="molecule type" value="Genomic_DNA"/>
</dbReference>
<name>A0ACB9N0C4_9MYRT</name>
<dbReference type="Proteomes" id="UP001057402">
    <property type="component" value="Chromosome 8"/>
</dbReference>